<gene>
    <name evidence="2" type="ORF">MEDL_50055</name>
</gene>
<comment type="caution">
    <text evidence="2">The sequence shown here is derived from an EMBL/GenBank/DDBJ whole genome shotgun (WGS) entry which is preliminary data.</text>
</comment>
<proteinExistence type="predicted"/>
<accession>A0A8S3U205</accession>
<dbReference type="EMBL" id="CAJPWZ010002394">
    <property type="protein sequence ID" value="CAG2237609.1"/>
    <property type="molecule type" value="Genomic_DNA"/>
</dbReference>
<dbReference type="AlphaFoldDB" id="A0A8S3U205"/>
<evidence type="ECO:0000256" key="1">
    <source>
        <dbReference type="SAM" id="MobiDB-lite"/>
    </source>
</evidence>
<keyword evidence="3" id="KW-1185">Reference proteome</keyword>
<sequence length="480" mass="54908">MVSNGNQKKANFCSGIRKSLFVNDETPGILAISRCEKRMDLIDWIAKGIDFGQVPFGGRIKCLFHILYESLRTSMEGKLILINQMKTMENQMETMKLTLDKVAAVNLKQEEEVGESLEEVLSEQISTATMMHDLETRLKEDGEFQTINCQDTNPLVNEAFAVNNSMSEVVINQMKTMKNQMETMRLTLDKVAAVNLKQEEEVGESLEEVLSEQISTATMMHDLETRLKEDGEFQTINCHDTNPLVNEAFAVNNSMSEVDLPSESTDNYQHNIPVQEFQGSSGTKEPANEDQPSTSPEKNLEQDPDQIPDIENELETREERERKLLENNIKHLYKSHIKVLKWTIQPSNISVHESVTTQRTVNRKPSTCKRKLFESEISNTETAPRRKKTTFDLVVQLLGPSSDVDDCIKYRELKLKHPGHKSFVSAFDQSFTKLQIEVSKRYFALKDKTAKDEGKENRENLLADKEIAQKLLDHWGVYYF</sequence>
<evidence type="ECO:0000313" key="2">
    <source>
        <dbReference type="EMBL" id="CAG2237609.1"/>
    </source>
</evidence>
<evidence type="ECO:0000313" key="3">
    <source>
        <dbReference type="Proteomes" id="UP000683360"/>
    </source>
</evidence>
<feature type="region of interest" description="Disordered" evidence="1">
    <location>
        <begin position="276"/>
        <end position="307"/>
    </location>
</feature>
<organism evidence="2 3">
    <name type="scientific">Mytilus edulis</name>
    <name type="common">Blue mussel</name>
    <dbReference type="NCBI Taxonomy" id="6550"/>
    <lineage>
        <taxon>Eukaryota</taxon>
        <taxon>Metazoa</taxon>
        <taxon>Spiralia</taxon>
        <taxon>Lophotrochozoa</taxon>
        <taxon>Mollusca</taxon>
        <taxon>Bivalvia</taxon>
        <taxon>Autobranchia</taxon>
        <taxon>Pteriomorphia</taxon>
        <taxon>Mytilida</taxon>
        <taxon>Mytiloidea</taxon>
        <taxon>Mytilidae</taxon>
        <taxon>Mytilinae</taxon>
        <taxon>Mytilus</taxon>
    </lineage>
</organism>
<name>A0A8S3U205_MYTED</name>
<protein>
    <submittedName>
        <fullName evidence="2">Uncharacterized protein</fullName>
    </submittedName>
</protein>
<reference evidence="2" key="1">
    <citation type="submission" date="2021-03" db="EMBL/GenBank/DDBJ databases">
        <authorList>
            <person name="Bekaert M."/>
        </authorList>
    </citation>
    <scope>NUCLEOTIDE SEQUENCE</scope>
</reference>
<dbReference type="Proteomes" id="UP000683360">
    <property type="component" value="Unassembled WGS sequence"/>
</dbReference>